<dbReference type="InterPro" id="IPR016843">
    <property type="entry name" value="S-AdoMet-dep_Ade-MeTrfase_prd"/>
</dbReference>
<dbReference type="EMBL" id="JARULN010000003">
    <property type="protein sequence ID" value="MDG5753560.1"/>
    <property type="molecule type" value="Genomic_DNA"/>
</dbReference>
<feature type="domain" description="DNA methylase adenine-specific" evidence="1">
    <location>
        <begin position="106"/>
        <end position="297"/>
    </location>
</feature>
<evidence type="ECO:0000313" key="3">
    <source>
        <dbReference type="EMBL" id="MDG5753560.1"/>
    </source>
</evidence>
<dbReference type="CDD" id="cd02440">
    <property type="entry name" value="AdoMet_MTases"/>
    <property type="match status" value="1"/>
</dbReference>
<name>A0ABT6H4J9_9BACI</name>
<keyword evidence="4" id="KW-1185">Reference proteome</keyword>
<evidence type="ECO:0000259" key="2">
    <source>
        <dbReference type="Pfam" id="PF21106"/>
    </source>
</evidence>
<keyword evidence="3" id="KW-0808">Transferase</keyword>
<dbReference type="InterPro" id="IPR048375">
    <property type="entry name" value="YtxK-like_N"/>
</dbReference>
<dbReference type="GO" id="GO:0032259">
    <property type="term" value="P:methylation"/>
    <property type="evidence" value="ECO:0007669"/>
    <property type="project" value="UniProtKB-KW"/>
</dbReference>
<dbReference type="SUPFAM" id="SSF53335">
    <property type="entry name" value="S-adenosyl-L-methionine-dependent methyltransferases"/>
    <property type="match status" value="1"/>
</dbReference>
<dbReference type="InterPro" id="IPR003356">
    <property type="entry name" value="DNA_methylase_A-5"/>
</dbReference>
<gene>
    <name evidence="3" type="ORF">P6P90_06165</name>
</gene>
<dbReference type="Gene3D" id="1.10.150.470">
    <property type="match status" value="1"/>
</dbReference>
<dbReference type="GO" id="GO:0008168">
    <property type="term" value="F:methyltransferase activity"/>
    <property type="evidence" value="ECO:0007669"/>
    <property type="project" value="UniProtKB-KW"/>
</dbReference>
<dbReference type="RefSeq" id="WP_278018020.1">
    <property type="nucleotide sequence ID" value="NZ_JARRRY010000002.1"/>
</dbReference>
<keyword evidence="3" id="KW-0489">Methyltransferase</keyword>
<organism evidence="3 4">
    <name type="scientific">Ectobacillus antri</name>
    <dbReference type="NCBI Taxonomy" id="2486280"/>
    <lineage>
        <taxon>Bacteria</taxon>
        <taxon>Bacillati</taxon>
        <taxon>Bacillota</taxon>
        <taxon>Bacilli</taxon>
        <taxon>Bacillales</taxon>
        <taxon>Bacillaceae</taxon>
        <taxon>Ectobacillus</taxon>
    </lineage>
</organism>
<sequence>MNTVETIFSVLDTSCAVLKKELDITYLEALVETGDNVFEGNVLQSNLPTSAIERLNREYQKLSEEQYKGEEMRKAFQLCLLKGMKEGVQANHEMTPDAVGLFTGYLFHKFLKDKQHITVLDPAVGTANLLTTVFNTAPKGTTMQGYGVEVDELLLRLAFVNANLQRLGIEFFHQDGLGALYIDPVDAVICDLPVGYYPNELRAAQYQLCADTGLSYTHHLLIEQSIKHTKEGGYVFFLIPNFLFDSEQAAKLHTFLKEHTYIQGLLQLPVSMFKNEKNAKSIFVLQKKGADAKAPKQAMLAELPSFSKVQAMESMVKQIEEWFQQNK</sequence>
<dbReference type="Gene3D" id="3.40.50.150">
    <property type="entry name" value="Vaccinia Virus protein VP39"/>
    <property type="match status" value="1"/>
</dbReference>
<dbReference type="Proteomes" id="UP001218246">
    <property type="component" value="Unassembled WGS sequence"/>
</dbReference>
<feature type="domain" description="YtxK-like N-terminal helical" evidence="2">
    <location>
        <begin position="5"/>
        <end position="84"/>
    </location>
</feature>
<dbReference type="InterPro" id="IPR029063">
    <property type="entry name" value="SAM-dependent_MTases_sf"/>
</dbReference>
<reference evidence="3 4" key="1">
    <citation type="submission" date="2023-04" db="EMBL/GenBank/DDBJ databases">
        <title>Ectobacillus antri isolated from activated sludge.</title>
        <authorList>
            <person name="Yan P."/>
            <person name="Liu X."/>
        </authorList>
    </citation>
    <scope>NUCLEOTIDE SEQUENCE [LARGE SCALE GENOMIC DNA]</scope>
    <source>
        <strain evidence="3 4">C18H</strain>
    </source>
</reference>
<evidence type="ECO:0000313" key="4">
    <source>
        <dbReference type="Proteomes" id="UP001218246"/>
    </source>
</evidence>
<protein>
    <submittedName>
        <fullName evidence="3">Class I SAM-dependent methyltransferase</fullName>
    </submittedName>
</protein>
<proteinExistence type="predicted"/>
<dbReference type="InterPro" id="IPR052933">
    <property type="entry name" value="DNA_Protect_Modify"/>
</dbReference>
<dbReference type="PANTHER" id="PTHR41313:SF1">
    <property type="entry name" value="DNA METHYLASE ADENINE-SPECIFIC DOMAIN-CONTAINING PROTEIN"/>
    <property type="match status" value="1"/>
</dbReference>
<dbReference type="Pfam" id="PF21106">
    <property type="entry name" value="YtxK_like"/>
    <property type="match status" value="1"/>
</dbReference>
<evidence type="ECO:0000259" key="1">
    <source>
        <dbReference type="Pfam" id="PF02384"/>
    </source>
</evidence>
<accession>A0ABT6H4J9</accession>
<dbReference type="Pfam" id="PF02384">
    <property type="entry name" value="N6_Mtase"/>
    <property type="match status" value="1"/>
</dbReference>
<dbReference type="PANTHER" id="PTHR41313">
    <property type="entry name" value="ADENINE-SPECIFIC METHYLTRANSFERASE"/>
    <property type="match status" value="1"/>
</dbReference>
<comment type="caution">
    <text evidence="3">The sequence shown here is derived from an EMBL/GenBank/DDBJ whole genome shotgun (WGS) entry which is preliminary data.</text>
</comment>
<dbReference type="PIRSF" id="PIRSF026567">
    <property type="entry name" value="Adenine_mtase_bact_prd"/>
    <property type="match status" value="1"/>
</dbReference>